<organism evidence="2 3">
    <name type="scientific">Artemia franciscana</name>
    <name type="common">Brine shrimp</name>
    <name type="synonym">Artemia sanfranciscana</name>
    <dbReference type="NCBI Taxonomy" id="6661"/>
    <lineage>
        <taxon>Eukaryota</taxon>
        <taxon>Metazoa</taxon>
        <taxon>Ecdysozoa</taxon>
        <taxon>Arthropoda</taxon>
        <taxon>Crustacea</taxon>
        <taxon>Branchiopoda</taxon>
        <taxon>Anostraca</taxon>
        <taxon>Artemiidae</taxon>
        <taxon>Artemia</taxon>
    </lineage>
</organism>
<feature type="compositionally biased region" description="Basic and acidic residues" evidence="1">
    <location>
        <begin position="22"/>
        <end position="32"/>
    </location>
</feature>
<feature type="region of interest" description="Disordered" evidence="1">
    <location>
        <begin position="17"/>
        <end position="94"/>
    </location>
</feature>
<dbReference type="AlphaFoldDB" id="A0AA88HTL3"/>
<evidence type="ECO:0000313" key="3">
    <source>
        <dbReference type="Proteomes" id="UP001187531"/>
    </source>
</evidence>
<evidence type="ECO:0000256" key="1">
    <source>
        <dbReference type="SAM" id="MobiDB-lite"/>
    </source>
</evidence>
<dbReference type="Proteomes" id="UP001187531">
    <property type="component" value="Unassembled WGS sequence"/>
</dbReference>
<accession>A0AA88HTL3</accession>
<keyword evidence="3" id="KW-1185">Reference proteome</keyword>
<gene>
    <name evidence="2" type="ORF">QYM36_012117</name>
</gene>
<protein>
    <submittedName>
        <fullName evidence="2">Uncharacterized protein</fullName>
    </submittedName>
</protein>
<name>A0AA88HTL3_ARTSF</name>
<evidence type="ECO:0000313" key="2">
    <source>
        <dbReference type="EMBL" id="KAK2710822.1"/>
    </source>
</evidence>
<comment type="caution">
    <text evidence="2">The sequence shown here is derived from an EMBL/GenBank/DDBJ whole genome shotgun (WGS) entry which is preliminary data.</text>
</comment>
<dbReference type="EMBL" id="JAVRJZ010000016">
    <property type="protein sequence ID" value="KAK2710822.1"/>
    <property type="molecule type" value="Genomic_DNA"/>
</dbReference>
<proteinExistence type="predicted"/>
<feature type="compositionally biased region" description="Basic and acidic residues" evidence="1">
    <location>
        <begin position="40"/>
        <end position="61"/>
    </location>
</feature>
<reference evidence="2" key="1">
    <citation type="submission" date="2023-07" db="EMBL/GenBank/DDBJ databases">
        <title>Chromosome-level genome assembly of Artemia franciscana.</title>
        <authorList>
            <person name="Jo E."/>
        </authorList>
    </citation>
    <scope>NUCLEOTIDE SEQUENCE</scope>
    <source>
        <tissue evidence="2">Whole body</tissue>
    </source>
</reference>
<sequence length="94" mass="10437">MLHFCFYCLKLDLLTGKGKKGGKVEEPAVEEKTTEEEEPADNKTEETKEGKKANGLAEEKKGKGRAKKGKVEMARPAPARASERNRGKAAVQYW</sequence>